<dbReference type="SUPFAM" id="SSF54928">
    <property type="entry name" value="RNA-binding domain, RBD"/>
    <property type="match status" value="1"/>
</dbReference>
<name>A0A382PDM9_9ZZZZ</name>
<dbReference type="EMBL" id="UINC01106680">
    <property type="protein sequence ID" value="SVC71503.1"/>
    <property type="molecule type" value="Genomic_DNA"/>
</dbReference>
<dbReference type="PANTHER" id="PTHR48027">
    <property type="entry name" value="HETEROGENEOUS NUCLEAR RIBONUCLEOPROTEIN 87F-RELATED"/>
    <property type="match status" value="1"/>
</dbReference>
<dbReference type="AlphaFoldDB" id="A0A382PDM9"/>
<evidence type="ECO:0000256" key="1">
    <source>
        <dbReference type="ARBA" id="ARBA00022884"/>
    </source>
</evidence>
<protein>
    <recommendedName>
        <fullName evidence="3">RRM domain-containing protein</fullName>
    </recommendedName>
</protein>
<feature type="domain" description="RRM" evidence="3">
    <location>
        <begin position="1"/>
        <end position="79"/>
    </location>
</feature>
<reference evidence="4" key="1">
    <citation type="submission" date="2018-05" db="EMBL/GenBank/DDBJ databases">
        <authorList>
            <person name="Lanie J.A."/>
            <person name="Ng W.-L."/>
            <person name="Kazmierczak K.M."/>
            <person name="Andrzejewski T.M."/>
            <person name="Davidsen T.M."/>
            <person name="Wayne K.J."/>
            <person name="Tettelin H."/>
            <person name="Glass J.I."/>
            <person name="Rusch D."/>
            <person name="Podicherti R."/>
            <person name="Tsui H.-C.T."/>
            <person name="Winkler M.E."/>
        </authorList>
    </citation>
    <scope>NUCLEOTIDE SEQUENCE</scope>
</reference>
<accession>A0A382PDM9</accession>
<dbReference type="GO" id="GO:0003723">
    <property type="term" value="F:RNA binding"/>
    <property type="evidence" value="ECO:0007669"/>
    <property type="project" value="UniProtKB-KW"/>
</dbReference>
<proteinExistence type="predicted"/>
<dbReference type="SMART" id="SM00360">
    <property type="entry name" value="RRM"/>
    <property type="match status" value="1"/>
</dbReference>
<feature type="compositionally biased region" description="Basic and acidic residues" evidence="2">
    <location>
        <begin position="79"/>
        <end position="90"/>
    </location>
</feature>
<organism evidence="4">
    <name type="scientific">marine metagenome</name>
    <dbReference type="NCBI Taxonomy" id="408172"/>
    <lineage>
        <taxon>unclassified sequences</taxon>
        <taxon>metagenomes</taxon>
        <taxon>ecological metagenomes</taxon>
    </lineage>
</organism>
<dbReference type="PROSITE" id="PS50102">
    <property type="entry name" value="RRM"/>
    <property type="match status" value="1"/>
</dbReference>
<feature type="region of interest" description="Disordered" evidence="2">
    <location>
        <begin position="61"/>
        <end position="90"/>
    </location>
</feature>
<sequence length="90" mass="10130">MNIYVGNLPYTATEDDLRELFAEHGEVATVNIIMDKFSGQSKGFGFVEMPDQAAAEAAIEATNESDVKGRNIKVNQARPRTERREPRPRY</sequence>
<dbReference type="InterPro" id="IPR012677">
    <property type="entry name" value="Nucleotide-bd_a/b_plait_sf"/>
</dbReference>
<dbReference type="InterPro" id="IPR000504">
    <property type="entry name" value="RRM_dom"/>
</dbReference>
<evidence type="ECO:0000256" key="2">
    <source>
        <dbReference type="SAM" id="MobiDB-lite"/>
    </source>
</evidence>
<evidence type="ECO:0000259" key="3">
    <source>
        <dbReference type="PROSITE" id="PS50102"/>
    </source>
</evidence>
<dbReference type="Gene3D" id="3.30.70.330">
    <property type="match status" value="1"/>
</dbReference>
<dbReference type="Pfam" id="PF00076">
    <property type="entry name" value="RRM_1"/>
    <property type="match status" value="1"/>
</dbReference>
<keyword evidence="1" id="KW-0694">RNA-binding</keyword>
<dbReference type="InterPro" id="IPR052462">
    <property type="entry name" value="SLIRP/GR-RBP-like"/>
</dbReference>
<evidence type="ECO:0000313" key="4">
    <source>
        <dbReference type="EMBL" id="SVC71503.1"/>
    </source>
</evidence>
<gene>
    <name evidence="4" type="ORF">METZ01_LOCUS324357</name>
</gene>
<dbReference type="InterPro" id="IPR035979">
    <property type="entry name" value="RBD_domain_sf"/>
</dbReference>